<dbReference type="OrthoDB" id="7478497at2759"/>
<comment type="caution">
    <text evidence="2">The sequence shown here is derived from an EMBL/GenBank/DDBJ whole genome shotgun (WGS) entry which is preliminary data.</text>
</comment>
<reference evidence="2 3" key="1">
    <citation type="journal article" date="2019" name="Commun. Biol.">
        <title>The bagworm genome reveals a unique fibroin gene that provides high tensile strength.</title>
        <authorList>
            <person name="Kono N."/>
            <person name="Nakamura H."/>
            <person name="Ohtoshi R."/>
            <person name="Tomita M."/>
            <person name="Numata K."/>
            <person name="Arakawa K."/>
        </authorList>
    </citation>
    <scope>NUCLEOTIDE SEQUENCE [LARGE SCALE GENOMIC DNA]</scope>
</reference>
<dbReference type="Proteomes" id="UP000299102">
    <property type="component" value="Unassembled WGS sequence"/>
</dbReference>
<name>A0A4C1XPP8_EUMVA</name>
<feature type="region of interest" description="Disordered" evidence="1">
    <location>
        <begin position="56"/>
        <end position="82"/>
    </location>
</feature>
<protein>
    <submittedName>
        <fullName evidence="2">Uncharacterized protein</fullName>
    </submittedName>
</protein>
<evidence type="ECO:0000313" key="3">
    <source>
        <dbReference type="Proteomes" id="UP000299102"/>
    </source>
</evidence>
<feature type="region of interest" description="Disordered" evidence="1">
    <location>
        <begin position="1"/>
        <end position="30"/>
    </location>
</feature>
<sequence>MNINRGGGGVGAGCGRRFPGRVSRPHSGLGRLHPNAMIHIRFTGELNVFHYCHSSEEVGGGTRRAGRSVGPGGARLRPRRRAAPHALQSFVDILVCPEVAERSARTPEYQRSPPPARRARTTASTAPTPLRPNPSLDRDRATGGGAHPRPPSAR</sequence>
<feature type="compositionally biased region" description="Gly residues" evidence="1">
    <location>
        <begin position="58"/>
        <end position="73"/>
    </location>
</feature>
<proteinExistence type="predicted"/>
<keyword evidence="3" id="KW-1185">Reference proteome</keyword>
<accession>A0A4C1XPP8</accession>
<feature type="compositionally biased region" description="Gly residues" evidence="1">
    <location>
        <begin position="1"/>
        <end position="14"/>
    </location>
</feature>
<dbReference type="AlphaFoldDB" id="A0A4C1XPP8"/>
<feature type="region of interest" description="Disordered" evidence="1">
    <location>
        <begin position="101"/>
        <end position="154"/>
    </location>
</feature>
<evidence type="ECO:0000313" key="2">
    <source>
        <dbReference type="EMBL" id="GBP65023.1"/>
    </source>
</evidence>
<evidence type="ECO:0000256" key="1">
    <source>
        <dbReference type="SAM" id="MobiDB-lite"/>
    </source>
</evidence>
<organism evidence="2 3">
    <name type="scientific">Eumeta variegata</name>
    <name type="common">Bagworm moth</name>
    <name type="synonym">Eumeta japonica</name>
    <dbReference type="NCBI Taxonomy" id="151549"/>
    <lineage>
        <taxon>Eukaryota</taxon>
        <taxon>Metazoa</taxon>
        <taxon>Ecdysozoa</taxon>
        <taxon>Arthropoda</taxon>
        <taxon>Hexapoda</taxon>
        <taxon>Insecta</taxon>
        <taxon>Pterygota</taxon>
        <taxon>Neoptera</taxon>
        <taxon>Endopterygota</taxon>
        <taxon>Lepidoptera</taxon>
        <taxon>Glossata</taxon>
        <taxon>Ditrysia</taxon>
        <taxon>Tineoidea</taxon>
        <taxon>Psychidae</taxon>
        <taxon>Oiketicinae</taxon>
        <taxon>Eumeta</taxon>
    </lineage>
</organism>
<gene>
    <name evidence="2" type="ORF">EVAR_43130_1</name>
</gene>
<dbReference type="EMBL" id="BGZK01000917">
    <property type="protein sequence ID" value="GBP65023.1"/>
    <property type="molecule type" value="Genomic_DNA"/>
</dbReference>